<keyword evidence="12" id="KW-0175">Coiled coil</keyword>
<evidence type="ECO:0000256" key="8">
    <source>
        <dbReference type="ARBA" id="ARBA00023125"/>
    </source>
</evidence>
<keyword evidence="5" id="KW-0597">Phosphoprotein</keyword>
<dbReference type="GO" id="GO:0005737">
    <property type="term" value="C:cytoplasm"/>
    <property type="evidence" value="ECO:0007669"/>
    <property type="project" value="UniProtKB-SubCell"/>
</dbReference>
<dbReference type="FunFam" id="1.10.238.10:FF:000029">
    <property type="entry name" value="Signal transducer and transcription activator 6"/>
    <property type="match status" value="1"/>
</dbReference>
<evidence type="ECO:0000256" key="7">
    <source>
        <dbReference type="ARBA" id="ARBA00023015"/>
    </source>
</evidence>
<dbReference type="InterPro" id="IPR013800">
    <property type="entry name" value="STAT_TF_alpha"/>
</dbReference>
<feature type="domain" description="STAT transcription factor protein interaction" evidence="13">
    <location>
        <begin position="2"/>
        <end position="124"/>
    </location>
</feature>
<dbReference type="Gene3D" id="3.30.505.10">
    <property type="entry name" value="SH2 domain"/>
    <property type="match status" value="1"/>
</dbReference>
<dbReference type="Pfam" id="PF02865">
    <property type="entry name" value="STAT_int"/>
    <property type="match status" value="1"/>
</dbReference>
<reference evidence="14" key="1">
    <citation type="submission" date="2025-08" db="UniProtKB">
        <authorList>
            <consortium name="Ensembl"/>
        </authorList>
    </citation>
    <scope>IDENTIFICATION</scope>
</reference>
<evidence type="ECO:0000256" key="9">
    <source>
        <dbReference type="ARBA" id="ARBA00023159"/>
    </source>
</evidence>
<keyword evidence="11" id="KW-0539">Nucleus</keyword>
<dbReference type="PANTHER" id="PTHR11801">
    <property type="entry name" value="SIGNAL TRANSDUCER AND ACTIVATOR OF TRANSCRIPTION"/>
    <property type="match status" value="1"/>
</dbReference>
<dbReference type="SUPFAM" id="SSF48092">
    <property type="entry name" value="Transcription factor STAT-4 N-domain"/>
    <property type="match status" value="1"/>
</dbReference>
<evidence type="ECO:0000256" key="3">
    <source>
        <dbReference type="ARBA" id="ARBA00005586"/>
    </source>
</evidence>
<dbReference type="OMA" id="EPQMPAM"/>
<sequence length="728" mass="84053">MAQWIHMSQMLQCLSDDTINSLYPPNAFPIEVRHFLAEWIERQRWEELSLENREKESQARALLDQTISMLQSIGQQKASVVDRMKLMQMSRNMTAFQQQSLQFGVMVRDILRKERVLLNTPPQIPNLPQYQQYPSQESSFHNMQDVDHLVLKVLDVQDTRQTMHQLQEELNWERQNFEGLQGPIQQNGLDAATSEIQKVQNHIQQLEYNLKVMATKRVQLLKECVDCLDQCQTRLISRLKAWRWEQHKATIGLPFDDDLNPLQTWCEQLLGVNGKLRQELMLIGEPIPELQERLGQLLQVLIQSSLVVDKQPPQVIKTQSKFSTTVRYLLGEKVAPGKPVVLKAQIINELQARNLGNVHVDNVGELINNTAILEHNTSSKSTCANFRNMSIKKIKRADRKGSESVTEEKFAILFSTEITITGCDTPYRIQMISLPVVVIVHGSQDNNALATIIWDCAFSEADRMPFVVPERVPWALMYNTLNSKFTSEVVTKHNLDQYNQHFLAQKIFDKPDFTDDFSNMMVSWSQFNKEVLPGRPFTFWQWFEGVMELTKKYLKTYWSEGYDICLLIYTWRFSDSEIGGITIAYVSASENGGQKIQNIQPFTKKDLEIRCLGDRIRDINHITHLYPEFPKHDVFKKFYTEPQVAPIGGYIPVSLLTTVGTPEADNAPISVIFRHHQHPQFQQQYNPQESIPQEIMETAPAPSVEFSSNPPVDFNFTLLAWVSYYVAM</sequence>
<dbReference type="GO" id="GO:0005634">
    <property type="term" value="C:nucleus"/>
    <property type="evidence" value="ECO:0007669"/>
    <property type="project" value="UniProtKB-SubCell"/>
</dbReference>
<keyword evidence="10" id="KW-0804">Transcription</keyword>
<keyword evidence="8" id="KW-0238">DNA-binding</keyword>
<dbReference type="SUPFAM" id="SSF47655">
    <property type="entry name" value="STAT"/>
    <property type="match status" value="1"/>
</dbReference>
<dbReference type="InterPro" id="IPR008967">
    <property type="entry name" value="p53-like_TF_DNA-bd_sf"/>
</dbReference>
<evidence type="ECO:0000256" key="4">
    <source>
        <dbReference type="ARBA" id="ARBA00022490"/>
    </source>
</evidence>
<dbReference type="FunFam" id="3.30.505.10:FF:000126">
    <property type="entry name" value="Signal transducer and activator of transcription"/>
    <property type="match status" value="1"/>
</dbReference>
<keyword evidence="15" id="KW-1185">Reference proteome</keyword>
<organism evidence="14 15">
    <name type="scientific">Mola mola</name>
    <name type="common">Ocean sunfish</name>
    <name type="synonym">Tetraodon mola</name>
    <dbReference type="NCBI Taxonomy" id="94237"/>
    <lineage>
        <taxon>Eukaryota</taxon>
        <taxon>Metazoa</taxon>
        <taxon>Chordata</taxon>
        <taxon>Craniata</taxon>
        <taxon>Vertebrata</taxon>
        <taxon>Euteleostomi</taxon>
        <taxon>Actinopterygii</taxon>
        <taxon>Neopterygii</taxon>
        <taxon>Teleostei</taxon>
        <taxon>Neoteleostei</taxon>
        <taxon>Acanthomorphata</taxon>
        <taxon>Eupercaria</taxon>
        <taxon>Tetraodontiformes</taxon>
        <taxon>Molidae</taxon>
        <taxon>Mola</taxon>
    </lineage>
</organism>
<evidence type="ECO:0000256" key="2">
    <source>
        <dbReference type="ARBA" id="ARBA00004496"/>
    </source>
</evidence>
<dbReference type="SUPFAM" id="SSF49417">
    <property type="entry name" value="p53-like transcription factors"/>
    <property type="match status" value="1"/>
</dbReference>
<evidence type="ECO:0000313" key="15">
    <source>
        <dbReference type="Proteomes" id="UP000261620"/>
    </source>
</evidence>
<evidence type="ECO:0000256" key="11">
    <source>
        <dbReference type="ARBA" id="ARBA00023242"/>
    </source>
</evidence>
<dbReference type="Pfam" id="PF01017">
    <property type="entry name" value="STAT_alpha"/>
    <property type="match status" value="1"/>
</dbReference>
<dbReference type="Gene3D" id="2.60.40.630">
    <property type="entry name" value="STAT transcription factor, DNA-binding domain"/>
    <property type="match status" value="1"/>
</dbReference>
<dbReference type="SUPFAM" id="SSF55550">
    <property type="entry name" value="SH2 domain"/>
    <property type="match status" value="1"/>
</dbReference>
<dbReference type="AlphaFoldDB" id="A0A3Q3VX74"/>
<keyword evidence="7" id="KW-0805">Transcription regulation</keyword>
<comment type="subcellular location">
    <subcellularLocation>
        <location evidence="2">Cytoplasm</location>
    </subcellularLocation>
    <subcellularLocation>
        <location evidence="1">Nucleus</location>
    </subcellularLocation>
</comment>
<accession>A0A3Q3VX74</accession>
<dbReference type="Pfam" id="PF21354">
    <property type="entry name" value="STAT_linker"/>
    <property type="match status" value="1"/>
</dbReference>
<keyword evidence="4" id="KW-0963">Cytoplasm</keyword>
<dbReference type="Pfam" id="PF02864">
    <property type="entry name" value="STAT_bind"/>
    <property type="match status" value="1"/>
</dbReference>
<comment type="similarity">
    <text evidence="3">Belongs to the transcription factor STAT family.</text>
</comment>
<dbReference type="FunFam" id="2.60.40.630:FF:000003">
    <property type="entry name" value="Signal transducer and transcription activator 6"/>
    <property type="match status" value="1"/>
</dbReference>
<dbReference type="InterPro" id="IPR013801">
    <property type="entry name" value="STAT_TF_DNA-bd"/>
</dbReference>
<dbReference type="Gene3D" id="1.20.1050.20">
    <property type="entry name" value="STAT transcription factor, all-alpha domain"/>
    <property type="match status" value="1"/>
</dbReference>
<name>A0A3Q3VX74_MOLML</name>
<evidence type="ECO:0000256" key="1">
    <source>
        <dbReference type="ARBA" id="ARBA00004123"/>
    </source>
</evidence>
<dbReference type="Ensembl" id="ENSMMOT00000006315.1">
    <property type="protein sequence ID" value="ENSMMOP00000006203.1"/>
    <property type="gene ID" value="ENSMMOG00000004855.1"/>
</dbReference>
<protein>
    <recommendedName>
        <fullName evidence="13">STAT transcription factor protein interaction domain-containing protein</fullName>
    </recommendedName>
</protein>
<dbReference type="SMART" id="SM00964">
    <property type="entry name" value="STAT_int"/>
    <property type="match status" value="1"/>
</dbReference>
<keyword evidence="9" id="KW-0010">Activator</keyword>
<evidence type="ECO:0000259" key="13">
    <source>
        <dbReference type="SMART" id="SM00964"/>
    </source>
</evidence>
<evidence type="ECO:0000256" key="10">
    <source>
        <dbReference type="ARBA" id="ARBA00023163"/>
    </source>
</evidence>
<evidence type="ECO:0000256" key="5">
    <source>
        <dbReference type="ARBA" id="ARBA00022553"/>
    </source>
</evidence>
<dbReference type="InterPro" id="IPR015988">
    <property type="entry name" value="STAT_TF_CC"/>
</dbReference>
<reference evidence="14" key="2">
    <citation type="submission" date="2025-09" db="UniProtKB">
        <authorList>
            <consortium name="Ensembl"/>
        </authorList>
    </citation>
    <scope>IDENTIFICATION</scope>
</reference>
<dbReference type="InterPro" id="IPR036535">
    <property type="entry name" value="STAT_N_sf"/>
</dbReference>
<dbReference type="STRING" id="94237.ENSMMOP00000006203"/>
<dbReference type="InterPro" id="IPR012345">
    <property type="entry name" value="STAT_TF_DNA-bd_N"/>
</dbReference>
<dbReference type="InterPro" id="IPR036860">
    <property type="entry name" value="SH2_dom_sf"/>
</dbReference>
<proteinExistence type="inferred from homology"/>
<dbReference type="Proteomes" id="UP000261620">
    <property type="component" value="Unplaced"/>
</dbReference>
<dbReference type="GO" id="GO:0000977">
    <property type="term" value="F:RNA polymerase II transcription regulatory region sequence-specific DNA binding"/>
    <property type="evidence" value="ECO:0007669"/>
    <property type="project" value="UniProtKB-ARBA"/>
</dbReference>
<dbReference type="GO" id="GO:0001228">
    <property type="term" value="F:DNA-binding transcription activator activity, RNA polymerase II-specific"/>
    <property type="evidence" value="ECO:0007669"/>
    <property type="project" value="UniProtKB-ARBA"/>
</dbReference>
<keyword evidence="6" id="KW-0727">SH2 domain</keyword>
<dbReference type="Gene3D" id="1.10.532.10">
    <property type="entry name" value="STAT transcription factor, N-terminal domain"/>
    <property type="match status" value="1"/>
</dbReference>
<dbReference type="CDD" id="cd16856">
    <property type="entry name" value="STAT6_CCD"/>
    <property type="match status" value="1"/>
</dbReference>
<evidence type="ECO:0000256" key="6">
    <source>
        <dbReference type="ARBA" id="ARBA00022999"/>
    </source>
</evidence>
<dbReference type="InterPro" id="IPR013799">
    <property type="entry name" value="STAT_TF_prot_interaction"/>
</dbReference>
<feature type="coiled-coil region" evidence="12">
    <location>
        <begin position="156"/>
        <end position="209"/>
    </location>
</feature>
<dbReference type="InterPro" id="IPR048988">
    <property type="entry name" value="STAT_linker"/>
</dbReference>
<evidence type="ECO:0000313" key="14">
    <source>
        <dbReference type="Ensembl" id="ENSMMOP00000006203.1"/>
    </source>
</evidence>
<dbReference type="InterPro" id="IPR001217">
    <property type="entry name" value="STAT"/>
</dbReference>
<dbReference type="Gene3D" id="1.10.238.10">
    <property type="entry name" value="EF-hand"/>
    <property type="match status" value="1"/>
</dbReference>
<evidence type="ECO:0000256" key="12">
    <source>
        <dbReference type="SAM" id="Coils"/>
    </source>
</evidence>
<dbReference type="GO" id="GO:0007166">
    <property type="term" value="P:cell surface receptor signaling pathway"/>
    <property type="evidence" value="ECO:0007669"/>
    <property type="project" value="UniProtKB-ARBA"/>
</dbReference>